<reference evidence="2 4" key="2">
    <citation type="journal article" date="2014" name="BMC Genomics">
        <title>An improved genome release (version Mt4.0) for the model legume Medicago truncatula.</title>
        <authorList>
            <person name="Tang H."/>
            <person name="Krishnakumar V."/>
            <person name="Bidwell S."/>
            <person name="Rosen B."/>
            <person name="Chan A."/>
            <person name="Zhou S."/>
            <person name="Gentzbittel L."/>
            <person name="Childs K.L."/>
            <person name="Yandell M."/>
            <person name="Gundlach H."/>
            <person name="Mayer K.F."/>
            <person name="Schwartz D.C."/>
            <person name="Town C.D."/>
        </authorList>
    </citation>
    <scope>GENOME REANNOTATION</scope>
    <source>
        <strain evidence="2">A17</strain>
        <strain evidence="3 4">cv. Jemalong A17</strain>
    </source>
</reference>
<dbReference type="EnsemblPlants" id="AES93700">
    <property type="protein sequence ID" value="AES93700"/>
    <property type="gene ID" value="MTR_5g006510"/>
</dbReference>
<dbReference type="EMBL" id="CM001221">
    <property type="protein sequence ID" value="AES93700.1"/>
    <property type="molecule type" value="Genomic_DNA"/>
</dbReference>
<reference evidence="2 4" key="1">
    <citation type="journal article" date="2011" name="Nature">
        <title>The Medicago genome provides insight into the evolution of rhizobial symbioses.</title>
        <authorList>
            <person name="Young N.D."/>
            <person name="Debelle F."/>
            <person name="Oldroyd G.E."/>
            <person name="Geurts R."/>
            <person name="Cannon S.B."/>
            <person name="Udvardi M.K."/>
            <person name="Benedito V.A."/>
            <person name="Mayer K.F."/>
            <person name="Gouzy J."/>
            <person name="Schoof H."/>
            <person name="Van de Peer Y."/>
            <person name="Proost S."/>
            <person name="Cook D.R."/>
            <person name="Meyers B.C."/>
            <person name="Spannagl M."/>
            <person name="Cheung F."/>
            <person name="De Mita S."/>
            <person name="Krishnakumar V."/>
            <person name="Gundlach H."/>
            <person name="Zhou S."/>
            <person name="Mudge J."/>
            <person name="Bharti A.K."/>
            <person name="Murray J.D."/>
            <person name="Naoumkina M.A."/>
            <person name="Rosen B."/>
            <person name="Silverstein K.A."/>
            <person name="Tang H."/>
            <person name="Rombauts S."/>
            <person name="Zhao P.X."/>
            <person name="Zhou P."/>
            <person name="Barbe V."/>
            <person name="Bardou P."/>
            <person name="Bechner M."/>
            <person name="Bellec A."/>
            <person name="Berger A."/>
            <person name="Berges H."/>
            <person name="Bidwell S."/>
            <person name="Bisseling T."/>
            <person name="Choisne N."/>
            <person name="Couloux A."/>
            <person name="Denny R."/>
            <person name="Deshpande S."/>
            <person name="Dai X."/>
            <person name="Doyle J.J."/>
            <person name="Dudez A.M."/>
            <person name="Farmer A.D."/>
            <person name="Fouteau S."/>
            <person name="Franken C."/>
            <person name="Gibelin C."/>
            <person name="Gish J."/>
            <person name="Goldstein S."/>
            <person name="Gonzalez A.J."/>
            <person name="Green P.J."/>
            <person name="Hallab A."/>
            <person name="Hartog M."/>
            <person name="Hua A."/>
            <person name="Humphray S.J."/>
            <person name="Jeong D.H."/>
            <person name="Jing Y."/>
            <person name="Jocker A."/>
            <person name="Kenton S.M."/>
            <person name="Kim D.J."/>
            <person name="Klee K."/>
            <person name="Lai H."/>
            <person name="Lang C."/>
            <person name="Lin S."/>
            <person name="Macmil S.L."/>
            <person name="Magdelenat G."/>
            <person name="Matthews L."/>
            <person name="McCorrison J."/>
            <person name="Monaghan E.L."/>
            <person name="Mun J.H."/>
            <person name="Najar F.Z."/>
            <person name="Nicholson C."/>
            <person name="Noirot C."/>
            <person name="O'Bleness M."/>
            <person name="Paule C.R."/>
            <person name="Poulain J."/>
            <person name="Prion F."/>
            <person name="Qin B."/>
            <person name="Qu C."/>
            <person name="Retzel E.F."/>
            <person name="Riddle C."/>
            <person name="Sallet E."/>
            <person name="Samain S."/>
            <person name="Samson N."/>
            <person name="Sanders I."/>
            <person name="Saurat O."/>
            <person name="Scarpelli C."/>
            <person name="Schiex T."/>
            <person name="Segurens B."/>
            <person name="Severin A.J."/>
            <person name="Sherrier D.J."/>
            <person name="Shi R."/>
            <person name="Sims S."/>
            <person name="Singer S.R."/>
            <person name="Sinharoy S."/>
            <person name="Sterck L."/>
            <person name="Viollet A."/>
            <person name="Wang B.B."/>
            <person name="Wang K."/>
            <person name="Wang M."/>
            <person name="Wang X."/>
            <person name="Warfsmann J."/>
            <person name="Weissenbach J."/>
            <person name="White D.D."/>
            <person name="White J.D."/>
            <person name="Wiley G.B."/>
            <person name="Wincker P."/>
            <person name="Xing Y."/>
            <person name="Yang L."/>
            <person name="Yao Z."/>
            <person name="Ying F."/>
            <person name="Zhai J."/>
            <person name="Zhou L."/>
            <person name="Zuber A."/>
            <person name="Denarie J."/>
            <person name="Dixon R.A."/>
            <person name="May G.D."/>
            <person name="Schwartz D.C."/>
            <person name="Rogers J."/>
            <person name="Quetier F."/>
            <person name="Town C.D."/>
            <person name="Roe B.A."/>
        </authorList>
    </citation>
    <scope>NUCLEOTIDE SEQUENCE [LARGE SCALE GENOMIC DNA]</scope>
    <source>
        <strain evidence="2">A17</strain>
        <strain evidence="3 4">cv. Jemalong A17</strain>
    </source>
</reference>
<accession>G7K3P7</accession>
<evidence type="ECO:0000313" key="4">
    <source>
        <dbReference type="Proteomes" id="UP000002051"/>
    </source>
</evidence>
<protein>
    <submittedName>
        <fullName evidence="2">Acetyltransferase (GNAT) domain protein</fullName>
    </submittedName>
</protein>
<evidence type="ECO:0000313" key="3">
    <source>
        <dbReference type="EnsemblPlants" id="AES93700"/>
    </source>
</evidence>
<dbReference type="PANTHER" id="PTHR46067:SF27">
    <property type="entry name" value="ACYL-COA N-ACYLTRANSFERASES (NAT) SUPERFAMILY PROTEIN"/>
    <property type="match status" value="1"/>
</dbReference>
<dbReference type="HOGENOM" id="CLU_013985_3_3_1"/>
<dbReference type="PANTHER" id="PTHR46067">
    <property type="entry name" value="ACYL-COA N-ACYLTRANSFERASES (NAT) SUPERFAMILY PROTEIN"/>
    <property type="match status" value="1"/>
</dbReference>
<name>G7K3P7_MEDTR</name>
<dbReference type="OrthoDB" id="630895at2759"/>
<evidence type="ECO:0000313" key="2">
    <source>
        <dbReference type="EMBL" id="AES93700.1"/>
    </source>
</evidence>
<dbReference type="OMA" id="ICHNDHA"/>
<dbReference type="eggNOG" id="ENOG502RXXF">
    <property type="taxonomic scope" value="Eukaryota"/>
</dbReference>
<dbReference type="Pfam" id="PF13302">
    <property type="entry name" value="Acetyltransf_3"/>
    <property type="match status" value="1"/>
</dbReference>
<dbReference type="Proteomes" id="UP000002051">
    <property type="component" value="Chromosome 5"/>
</dbReference>
<dbReference type="PaxDb" id="3880-AES93700"/>
<gene>
    <name evidence="3" type="primary">11441093</name>
    <name evidence="2" type="ordered locus">MTR_5g006510</name>
</gene>
<dbReference type="InterPro" id="IPR016181">
    <property type="entry name" value="Acyl_CoA_acyltransferase"/>
</dbReference>
<dbReference type="PROSITE" id="PS51186">
    <property type="entry name" value="GNAT"/>
    <property type="match status" value="1"/>
</dbReference>
<dbReference type="GO" id="GO:0016747">
    <property type="term" value="F:acyltransferase activity, transferring groups other than amino-acyl groups"/>
    <property type="evidence" value="ECO:0007669"/>
    <property type="project" value="InterPro"/>
</dbReference>
<feature type="domain" description="N-acetyltransferase" evidence="1">
    <location>
        <begin position="24"/>
        <end position="178"/>
    </location>
</feature>
<sequence>MEQNIMIERLSISSKEEIIDLNQITLRSFNLSDLDDLMVWHTDEKVAKFWGEPYTSKDQGINFIKNMAGKYLRCKAICHNDHAIGCIKLSSSSLYDKSRNRCAEIGYVLASKYWGKGIATCAVKQMVKVAFSEFQSLERLQALVDMDNVGSQKVLEKVGFQKEGLLRKYVFFKGKSRDMIMFSLLFTDLQL</sequence>
<keyword evidence="4" id="KW-1185">Reference proteome</keyword>
<proteinExistence type="predicted"/>
<dbReference type="SUPFAM" id="SSF55729">
    <property type="entry name" value="Acyl-CoA N-acyltransferases (Nat)"/>
    <property type="match status" value="1"/>
</dbReference>
<organism evidence="2 4">
    <name type="scientific">Medicago truncatula</name>
    <name type="common">Barrel medic</name>
    <name type="synonym">Medicago tribuloides</name>
    <dbReference type="NCBI Taxonomy" id="3880"/>
    <lineage>
        <taxon>Eukaryota</taxon>
        <taxon>Viridiplantae</taxon>
        <taxon>Streptophyta</taxon>
        <taxon>Embryophyta</taxon>
        <taxon>Tracheophyta</taxon>
        <taxon>Spermatophyta</taxon>
        <taxon>Magnoliopsida</taxon>
        <taxon>eudicotyledons</taxon>
        <taxon>Gunneridae</taxon>
        <taxon>Pentapetalae</taxon>
        <taxon>rosids</taxon>
        <taxon>fabids</taxon>
        <taxon>Fabales</taxon>
        <taxon>Fabaceae</taxon>
        <taxon>Papilionoideae</taxon>
        <taxon>50 kb inversion clade</taxon>
        <taxon>NPAAA clade</taxon>
        <taxon>Hologalegina</taxon>
        <taxon>IRL clade</taxon>
        <taxon>Trifolieae</taxon>
        <taxon>Medicago</taxon>
    </lineage>
</organism>
<dbReference type="Gene3D" id="3.40.630.30">
    <property type="match status" value="1"/>
</dbReference>
<reference evidence="3" key="3">
    <citation type="submission" date="2015-04" db="UniProtKB">
        <authorList>
            <consortium name="EnsemblPlants"/>
        </authorList>
    </citation>
    <scope>IDENTIFICATION</scope>
    <source>
        <strain evidence="3">cv. Jemalong A17</strain>
    </source>
</reference>
<dbReference type="AlphaFoldDB" id="G7K3P7"/>
<dbReference type="KEGG" id="mtr:11441093"/>
<evidence type="ECO:0000259" key="1">
    <source>
        <dbReference type="PROSITE" id="PS51186"/>
    </source>
</evidence>
<dbReference type="InterPro" id="IPR000182">
    <property type="entry name" value="GNAT_dom"/>
</dbReference>